<dbReference type="PIRSF" id="PIRSF036428">
    <property type="entry name" value="CobL"/>
    <property type="match status" value="1"/>
</dbReference>
<evidence type="ECO:0000256" key="2">
    <source>
        <dbReference type="ARBA" id="ARBA00022573"/>
    </source>
</evidence>
<keyword evidence="3 7" id="KW-0489">Methyltransferase</keyword>
<evidence type="ECO:0000256" key="1">
    <source>
        <dbReference type="ARBA" id="ARBA00004953"/>
    </source>
</evidence>
<proteinExistence type="predicted"/>
<dbReference type="InterPro" id="IPR050714">
    <property type="entry name" value="Cobalamin_biosynth_MTase"/>
</dbReference>
<dbReference type="Pfam" id="PF00590">
    <property type="entry name" value="TP_methylase"/>
    <property type="match status" value="1"/>
</dbReference>
<dbReference type="UniPathway" id="UPA00148"/>
<evidence type="ECO:0000313" key="8">
    <source>
        <dbReference type="Proteomes" id="UP000317763"/>
    </source>
</evidence>
<keyword evidence="2" id="KW-0169">Cobalamin biosynthesis</keyword>
<evidence type="ECO:0000256" key="4">
    <source>
        <dbReference type="ARBA" id="ARBA00022679"/>
    </source>
</evidence>
<dbReference type="Gene3D" id="3.40.1010.10">
    <property type="entry name" value="Cobalt-precorrin-4 Transmethylase, Domain 1"/>
    <property type="match status" value="1"/>
</dbReference>
<accession>A0A554XDB0</accession>
<gene>
    <name evidence="7" type="primary">cobL</name>
    <name evidence="7" type="ORF">Ttaiw_00389</name>
</gene>
<dbReference type="InterPro" id="IPR014777">
    <property type="entry name" value="4pyrrole_Mease_sub1"/>
</dbReference>
<evidence type="ECO:0000256" key="3">
    <source>
        <dbReference type="ARBA" id="ARBA00022603"/>
    </source>
</evidence>
<keyword evidence="8" id="KW-1185">Reference proteome</keyword>
<dbReference type="InterPro" id="IPR035996">
    <property type="entry name" value="4pyrrol_Methylase_sf"/>
</dbReference>
<dbReference type="STRING" id="307486.GCA_000807215_02167"/>
<dbReference type="InterPro" id="IPR006365">
    <property type="entry name" value="Cbl_synth_CobL"/>
</dbReference>
<dbReference type="InterPro" id="IPR012818">
    <property type="entry name" value="CbiE"/>
</dbReference>
<comment type="pathway">
    <text evidence="1">Cofactor biosynthesis; adenosylcobalamin biosynthesis.</text>
</comment>
<dbReference type="Proteomes" id="UP000317763">
    <property type="component" value="Unassembled WGS sequence"/>
</dbReference>
<sequence>MALQRAQRIFGGQRHLAMVQAGERGQAWPVPFDIAPVLAWRGRPVVVLASGDPFWYGVGSTLVQSLSPQEWTVFPAPSTFSWAAARLGWRLEAVECVGLHAQPLTVLRPLLRRGARLIVLLRDAAALHAAAQWLTQLGYGGSLAWALQCLGGPRERVVPFVLHQAAELPPLQSPVALALALDEGPRGLPVTPGLPDTEFVHDGQITKAPMRALTLSALAPRPGEVLWDLGAGSGSVAIEWCLAGGSAHAVERRSDRVAHIRANAERFGVVHRLTVHEGRYEALLASLPAPDAVFVGGGFDEGIFAALQASLPQGCRVVVNAVTLETVALLQRLHARRGGQLWQLSWSAAQPLGAGTAWQPSRPWVQWAWEVEG</sequence>
<dbReference type="GO" id="GO:0008276">
    <property type="term" value="F:protein methyltransferase activity"/>
    <property type="evidence" value="ECO:0007669"/>
    <property type="project" value="InterPro"/>
</dbReference>
<dbReference type="InterPro" id="IPR029063">
    <property type="entry name" value="SAM-dependent_MTases_sf"/>
</dbReference>
<dbReference type="PANTHER" id="PTHR43182">
    <property type="entry name" value="COBALT-PRECORRIN-6B C(15)-METHYLTRANSFERASE (DECARBOXYLATING)"/>
    <property type="match status" value="1"/>
</dbReference>
<name>A0A554XDB0_9BURK</name>
<dbReference type="InterPro" id="IPR000878">
    <property type="entry name" value="4pyrrol_Mease"/>
</dbReference>
<dbReference type="Gene3D" id="3.40.50.150">
    <property type="entry name" value="Vaccinia Virus protein VP39"/>
    <property type="match status" value="1"/>
</dbReference>
<dbReference type="GO" id="GO:0009236">
    <property type="term" value="P:cobalamin biosynthetic process"/>
    <property type="evidence" value="ECO:0007669"/>
    <property type="project" value="UniProtKB-UniPathway"/>
</dbReference>
<evidence type="ECO:0000313" key="7">
    <source>
        <dbReference type="EMBL" id="TSE33816.1"/>
    </source>
</evidence>
<dbReference type="SUPFAM" id="SSF53790">
    <property type="entry name" value="Tetrapyrrole methylase"/>
    <property type="match status" value="1"/>
</dbReference>
<dbReference type="EC" id="2.1.1.132" evidence="7"/>
<dbReference type="AlphaFoldDB" id="A0A554XDB0"/>
<dbReference type="GO" id="GO:0046025">
    <property type="term" value="F:precorrin-6Y C5,15-methyltransferase (decarboxylating) activity"/>
    <property type="evidence" value="ECO:0007669"/>
    <property type="project" value="UniProtKB-EC"/>
</dbReference>
<dbReference type="EMBL" id="VJOM01000002">
    <property type="protein sequence ID" value="TSE33816.1"/>
    <property type="molecule type" value="Genomic_DNA"/>
</dbReference>
<reference evidence="7 8" key="1">
    <citation type="submission" date="2019-07" db="EMBL/GenBank/DDBJ databases">
        <title>Tepidimonas taiwanensis I1-1 draft genome.</title>
        <authorList>
            <person name="Da Costa M.S."/>
            <person name="Froufe H.J.C."/>
            <person name="Egas C."/>
            <person name="Albuquerque L."/>
        </authorList>
    </citation>
    <scope>NUCLEOTIDE SEQUENCE [LARGE SCALE GENOMIC DNA]</scope>
    <source>
        <strain evidence="7 8">I1-1</strain>
    </source>
</reference>
<dbReference type="CDD" id="cd11644">
    <property type="entry name" value="Precorrin-6Y-MT"/>
    <property type="match status" value="1"/>
</dbReference>
<evidence type="ECO:0000256" key="5">
    <source>
        <dbReference type="ARBA" id="ARBA00022691"/>
    </source>
</evidence>
<dbReference type="NCBIfam" id="TIGR02469">
    <property type="entry name" value="CbiT"/>
    <property type="match status" value="1"/>
</dbReference>
<feature type="domain" description="Tetrapyrrole methylase" evidence="6">
    <location>
        <begin position="38"/>
        <end position="164"/>
    </location>
</feature>
<dbReference type="GO" id="GO:0032259">
    <property type="term" value="P:methylation"/>
    <property type="evidence" value="ECO:0007669"/>
    <property type="project" value="UniProtKB-KW"/>
</dbReference>
<organism evidence="7 8">
    <name type="scientific">Tepidimonas taiwanensis</name>
    <dbReference type="NCBI Taxonomy" id="307486"/>
    <lineage>
        <taxon>Bacteria</taxon>
        <taxon>Pseudomonadati</taxon>
        <taxon>Pseudomonadota</taxon>
        <taxon>Betaproteobacteria</taxon>
        <taxon>Burkholderiales</taxon>
        <taxon>Tepidimonas</taxon>
    </lineage>
</organism>
<dbReference type="InterPro" id="IPR014008">
    <property type="entry name" value="Cbl_synth_MTase_CbiT"/>
</dbReference>
<evidence type="ECO:0000259" key="6">
    <source>
        <dbReference type="Pfam" id="PF00590"/>
    </source>
</evidence>
<comment type="caution">
    <text evidence="7">The sequence shown here is derived from an EMBL/GenBank/DDBJ whole genome shotgun (WGS) entry which is preliminary data.</text>
</comment>
<protein>
    <submittedName>
        <fullName evidence="7">Precorrin-6Y C(5,15)-methyltransferase decarboxylating</fullName>
        <ecNumber evidence="7">2.1.1.132</ecNumber>
    </submittedName>
</protein>
<keyword evidence="4 7" id="KW-0808">Transferase</keyword>
<dbReference type="SUPFAM" id="SSF53335">
    <property type="entry name" value="S-adenosyl-L-methionine-dependent methyltransferases"/>
    <property type="match status" value="1"/>
</dbReference>
<keyword evidence="5" id="KW-0949">S-adenosyl-L-methionine</keyword>
<dbReference type="PANTHER" id="PTHR43182:SF1">
    <property type="entry name" value="COBALT-PRECORRIN-7 C(5)-METHYLTRANSFERASE"/>
    <property type="match status" value="1"/>
</dbReference>